<dbReference type="OrthoDB" id="4638711at2"/>
<dbReference type="Proteomes" id="UP000430146">
    <property type="component" value="Unassembled WGS sequence"/>
</dbReference>
<dbReference type="EMBL" id="CACSIP010000003">
    <property type="protein sequence ID" value="CAA0092167.1"/>
    <property type="molecule type" value="Genomic_DNA"/>
</dbReference>
<gene>
    <name evidence="1" type="ORF">AELLOGFF_02763</name>
    <name evidence="2" type="ORF">AELLOGFF_06254</name>
</gene>
<dbReference type="EMBL" id="CACSIP010000051">
    <property type="protein sequence ID" value="CAA0133970.1"/>
    <property type="molecule type" value="Genomic_DNA"/>
</dbReference>
<dbReference type="InterPro" id="IPR045990">
    <property type="entry name" value="DUF5946"/>
</dbReference>
<evidence type="ECO:0000313" key="2">
    <source>
        <dbReference type="EMBL" id="CAA0133970.1"/>
    </source>
</evidence>
<dbReference type="RefSeq" id="WP_159229087.1">
    <property type="nucleotide sequence ID" value="NZ_CACSIP010000003.1"/>
</dbReference>
<evidence type="ECO:0000313" key="1">
    <source>
        <dbReference type="EMBL" id="CAA0092167.1"/>
    </source>
</evidence>
<dbReference type="Pfam" id="PF19371">
    <property type="entry name" value="DUF5946"/>
    <property type="match status" value="1"/>
</dbReference>
<name>A0A5S9R9Q0_MYCVN</name>
<keyword evidence="3" id="KW-1185">Reference proteome</keyword>
<reference evidence="2 3" key="1">
    <citation type="submission" date="2019-11" db="EMBL/GenBank/DDBJ databases">
        <authorList>
            <person name="Holert J."/>
        </authorList>
    </citation>
    <scope>NUCLEOTIDE SEQUENCE [LARGE SCALE GENOMIC DNA]</scope>
    <source>
        <strain evidence="2">BC8_1</strain>
    </source>
</reference>
<organism evidence="2 3">
    <name type="scientific">Mycolicibacterium vanbaalenii</name>
    <name type="common">Mycobacterium vanbaalenii</name>
    <dbReference type="NCBI Taxonomy" id="110539"/>
    <lineage>
        <taxon>Bacteria</taxon>
        <taxon>Bacillati</taxon>
        <taxon>Actinomycetota</taxon>
        <taxon>Actinomycetes</taxon>
        <taxon>Mycobacteriales</taxon>
        <taxon>Mycobacteriaceae</taxon>
        <taxon>Mycolicibacterium</taxon>
    </lineage>
</organism>
<accession>A0A5S9R9Q0</accession>
<protein>
    <submittedName>
        <fullName evidence="2">Uncharacterized protein</fullName>
    </submittedName>
</protein>
<proteinExistence type="predicted"/>
<sequence>MGACCPHCGVDDCEAKFDACLDRDFSDPEYGVVHHLMVGAYMMQHGRYTDENVQGTADFLLRHLDEPPSEATKREIRRWADGPYRVIRRAGESARDTADVLWPLSIGDIDLTTADRYRTCVRRWAEAVARTARRNSPRSF</sequence>
<evidence type="ECO:0000313" key="3">
    <source>
        <dbReference type="Proteomes" id="UP000430146"/>
    </source>
</evidence>
<dbReference type="AlphaFoldDB" id="A0A5S9R9Q0"/>